<dbReference type="InterPro" id="IPR036378">
    <property type="entry name" value="FAS1_dom_sf"/>
</dbReference>
<dbReference type="PANTHER" id="PTHR24038">
    <property type="entry name" value="STABILIN"/>
    <property type="match status" value="1"/>
</dbReference>
<dbReference type="SMART" id="SM00554">
    <property type="entry name" value="FAS1"/>
    <property type="match status" value="1"/>
</dbReference>
<sequence>MMQKPFTFLMISIFAIMAVSCKNETQNSKIMETESAVVDTVQKPPVQRAPKKELTPEDKAMLKSVMARVMNEPNLKKYASYLVTAEMATMLSEDKGPFTIFGPSTAALESFSAEKKKFYSMPDNKPKLEELLKSYIVEGKMDKETLLQTINKNGKAKLKTLAGTTLTATKSGEEIIISDGKGANAKVVKGSIESSNGAVYVLDGLLKS</sequence>
<dbReference type="PANTHER" id="PTHR24038:SF11">
    <property type="entry name" value="INTEGRIN BETA-LIKE PROTEIN E"/>
    <property type="match status" value="1"/>
</dbReference>
<evidence type="ECO:0000313" key="7">
    <source>
        <dbReference type="Proteomes" id="UP000077552"/>
    </source>
</evidence>
<dbReference type="EMBL" id="LXIE01000003">
    <property type="protein sequence ID" value="OAD92231.1"/>
    <property type="molecule type" value="Genomic_DNA"/>
</dbReference>
<dbReference type="Gene3D" id="2.30.180.10">
    <property type="entry name" value="FAS1 domain"/>
    <property type="match status" value="1"/>
</dbReference>
<dbReference type="InterPro" id="IPR000782">
    <property type="entry name" value="FAS1_domain"/>
</dbReference>
<dbReference type="GO" id="GO:0016020">
    <property type="term" value="C:membrane"/>
    <property type="evidence" value="ECO:0007669"/>
    <property type="project" value="UniProtKB-SubCell"/>
</dbReference>
<feature type="domain" description="FAS1" evidence="5">
    <location>
        <begin position="62"/>
        <end position="206"/>
    </location>
</feature>
<evidence type="ECO:0000313" key="6">
    <source>
        <dbReference type="EMBL" id="OAD92231.1"/>
    </source>
</evidence>
<reference evidence="6 7" key="1">
    <citation type="submission" date="2016-05" db="EMBL/GenBank/DDBJ databases">
        <title>Genome sequencing of Vitellibacter soesokkakensis RSSK-12.</title>
        <authorList>
            <person name="Thevarajoo S."/>
            <person name="Selvaratnam C."/>
            <person name="Goh K.M."/>
            <person name="Chan K.-G."/>
            <person name="Chong C.S."/>
        </authorList>
    </citation>
    <scope>NUCLEOTIDE SEQUENCE [LARGE SCALE GENOMIC DNA]</scope>
    <source>
        <strain evidence="6 7">RSSK-12</strain>
    </source>
</reference>
<keyword evidence="4" id="KW-0325">Glycoprotein</keyword>
<dbReference type="PROSITE" id="PS51257">
    <property type="entry name" value="PROKAR_LIPOPROTEIN"/>
    <property type="match status" value="1"/>
</dbReference>
<dbReference type="OrthoDB" id="1440908at2"/>
<dbReference type="PROSITE" id="PS50213">
    <property type="entry name" value="FAS1"/>
    <property type="match status" value="1"/>
</dbReference>
<proteinExistence type="predicted"/>
<evidence type="ECO:0000259" key="5">
    <source>
        <dbReference type="PROSITE" id="PS50213"/>
    </source>
</evidence>
<protein>
    <recommendedName>
        <fullName evidence="5">FAS1 domain-containing protein</fullName>
    </recommendedName>
</protein>
<dbReference type="AlphaFoldDB" id="A0A1A9LHK4"/>
<keyword evidence="3" id="KW-1015">Disulfide bond</keyword>
<organism evidence="6 7">
    <name type="scientific">Aequorivita soesokkakensis</name>
    <dbReference type="NCBI Taxonomy" id="1385699"/>
    <lineage>
        <taxon>Bacteria</taxon>
        <taxon>Pseudomonadati</taxon>
        <taxon>Bacteroidota</taxon>
        <taxon>Flavobacteriia</taxon>
        <taxon>Flavobacteriales</taxon>
        <taxon>Flavobacteriaceae</taxon>
        <taxon>Aequorivita</taxon>
    </lineage>
</organism>
<keyword evidence="7" id="KW-1185">Reference proteome</keyword>
<name>A0A1A9LHK4_9FLAO</name>
<evidence type="ECO:0000256" key="3">
    <source>
        <dbReference type="ARBA" id="ARBA00023157"/>
    </source>
</evidence>
<gene>
    <name evidence="6" type="ORF">A7A78_09065</name>
</gene>
<dbReference type="STRING" id="1385699.A7A78_09065"/>
<evidence type="ECO:0000256" key="2">
    <source>
        <dbReference type="ARBA" id="ARBA00023136"/>
    </source>
</evidence>
<accession>A0A1A9LHK4</accession>
<evidence type="ECO:0000256" key="4">
    <source>
        <dbReference type="ARBA" id="ARBA00023180"/>
    </source>
</evidence>
<keyword evidence="2" id="KW-0472">Membrane</keyword>
<dbReference type="SUPFAM" id="SSF82153">
    <property type="entry name" value="FAS1 domain"/>
    <property type="match status" value="1"/>
</dbReference>
<dbReference type="Proteomes" id="UP000077552">
    <property type="component" value="Unassembled WGS sequence"/>
</dbReference>
<comment type="subcellular location">
    <subcellularLocation>
        <location evidence="1">Membrane</location>
    </subcellularLocation>
</comment>
<dbReference type="Pfam" id="PF02469">
    <property type="entry name" value="Fasciclin"/>
    <property type="match status" value="1"/>
</dbReference>
<comment type="caution">
    <text evidence="6">The sequence shown here is derived from an EMBL/GenBank/DDBJ whole genome shotgun (WGS) entry which is preliminary data.</text>
</comment>
<evidence type="ECO:0000256" key="1">
    <source>
        <dbReference type="ARBA" id="ARBA00004370"/>
    </source>
</evidence>